<feature type="region of interest" description="Disordered" evidence="6">
    <location>
        <begin position="1"/>
        <end position="36"/>
    </location>
</feature>
<dbReference type="CDD" id="cd12193">
    <property type="entry name" value="bZIP_GCN4"/>
    <property type="match status" value="1"/>
</dbReference>
<feature type="domain" description="BZIP" evidence="7">
    <location>
        <begin position="105"/>
        <end position="167"/>
    </location>
</feature>
<keyword evidence="3" id="KW-0238">DNA-binding</keyword>
<gene>
    <name evidence="8" type="ORF">DOTSEDRAFT_20214</name>
</gene>
<dbReference type="InterPro" id="IPR004827">
    <property type="entry name" value="bZIP"/>
</dbReference>
<dbReference type="EMBL" id="KB446535">
    <property type="protein sequence ID" value="EME49800.1"/>
    <property type="molecule type" value="Genomic_DNA"/>
</dbReference>
<dbReference type="Pfam" id="PF07716">
    <property type="entry name" value="bZIP_2"/>
    <property type="match status" value="1"/>
</dbReference>
<dbReference type="GO" id="GO:0000977">
    <property type="term" value="F:RNA polymerase II transcription regulatory region sequence-specific DNA binding"/>
    <property type="evidence" value="ECO:0007669"/>
    <property type="project" value="TreeGrafter"/>
</dbReference>
<keyword evidence="5" id="KW-0539">Nucleus</keyword>
<dbReference type="GO" id="GO:0001228">
    <property type="term" value="F:DNA-binding transcription activator activity, RNA polymerase II-specific"/>
    <property type="evidence" value="ECO:0007669"/>
    <property type="project" value="TreeGrafter"/>
</dbReference>
<feature type="region of interest" description="Disordered" evidence="6">
    <location>
        <begin position="62"/>
        <end position="126"/>
    </location>
</feature>
<dbReference type="Proteomes" id="UP000016933">
    <property type="component" value="Unassembled WGS sequence"/>
</dbReference>
<dbReference type="InterPro" id="IPR046347">
    <property type="entry name" value="bZIP_sf"/>
</dbReference>
<dbReference type="HOGENOM" id="CLU_1594491_0_0_1"/>
<reference evidence="9" key="1">
    <citation type="journal article" date="2012" name="PLoS Genet.">
        <title>The genomes of the fungal plant pathogens Cladosporium fulvum and Dothistroma septosporum reveal adaptation to different hosts and lifestyles but also signatures of common ancestry.</title>
        <authorList>
            <person name="de Wit P.J.G.M."/>
            <person name="van der Burgt A."/>
            <person name="Oekmen B."/>
            <person name="Stergiopoulos I."/>
            <person name="Abd-Elsalam K.A."/>
            <person name="Aerts A.L."/>
            <person name="Bahkali A.H."/>
            <person name="Beenen H.G."/>
            <person name="Chettri P."/>
            <person name="Cox M.P."/>
            <person name="Datema E."/>
            <person name="de Vries R.P."/>
            <person name="Dhillon B."/>
            <person name="Ganley A.R."/>
            <person name="Griffiths S.A."/>
            <person name="Guo Y."/>
            <person name="Hamelin R.C."/>
            <person name="Henrissat B."/>
            <person name="Kabir M.S."/>
            <person name="Jashni M.K."/>
            <person name="Kema G."/>
            <person name="Klaubauf S."/>
            <person name="Lapidus A."/>
            <person name="Levasseur A."/>
            <person name="Lindquist E."/>
            <person name="Mehrabi R."/>
            <person name="Ohm R.A."/>
            <person name="Owen T.J."/>
            <person name="Salamov A."/>
            <person name="Schwelm A."/>
            <person name="Schijlen E."/>
            <person name="Sun H."/>
            <person name="van den Burg H.A."/>
            <person name="van Ham R.C.H.J."/>
            <person name="Zhang S."/>
            <person name="Goodwin S.B."/>
            <person name="Grigoriev I.V."/>
            <person name="Collemare J."/>
            <person name="Bradshaw R.E."/>
        </authorList>
    </citation>
    <scope>NUCLEOTIDE SEQUENCE [LARGE SCALE GENOMIC DNA]</scope>
    <source>
        <strain evidence="9">NZE10 / CBS 128990</strain>
    </source>
</reference>
<dbReference type="OMA" id="WSPYESS"/>
<feature type="compositionally biased region" description="Polar residues" evidence="6">
    <location>
        <begin position="21"/>
        <end position="36"/>
    </location>
</feature>
<evidence type="ECO:0000256" key="3">
    <source>
        <dbReference type="ARBA" id="ARBA00023125"/>
    </source>
</evidence>
<organism evidence="8 9">
    <name type="scientific">Dothistroma septosporum (strain NZE10 / CBS 128990)</name>
    <name type="common">Red band needle blight fungus</name>
    <name type="synonym">Mycosphaerella pini</name>
    <dbReference type="NCBI Taxonomy" id="675120"/>
    <lineage>
        <taxon>Eukaryota</taxon>
        <taxon>Fungi</taxon>
        <taxon>Dikarya</taxon>
        <taxon>Ascomycota</taxon>
        <taxon>Pezizomycotina</taxon>
        <taxon>Dothideomycetes</taxon>
        <taxon>Dothideomycetidae</taxon>
        <taxon>Mycosphaerellales</taxon>
        <taxon>Mycosphaerellaceae</taxon>
        <taxon>Dothistroma</taxon>
    </lineage>
</organism>
<protein>
    <recommendedName>
        <fullName evidence="7">BZIP domain-containing protein</fullName>
    </recommendedName>
</protein>
<sequence>MRALQDVINASPYQADGVDSSFGTSKTSTALQPASSSELIQNFDTSYTASGSGLSTSFGIKAYPSAPSGSTSGSTVTPGSVSGVIPCRVGTSTPSSGGGDSPEGGSSKIRKRRRNTEAARRYRQRKLDRVSELEEALEDMAKERDELKLKLAKAEAEAGVLRGLVGK</sequence>
<keyword evidence="9" id="KW-1185">Reference proteome</keyword>
<evidence type="ECO:0000256" key="2">
    <source>
        <dbReference type="ARBA" id="ARBA00023015"/>
    </source>
</evidence>
<keyword evidence="4" id="KW-0804">Transcription</keyword>
<dbReference type="Gene3D" id="1.20.5.170">
    <property type="match status" value="1"/>
</dbReference>
<keyword evidence="2" id="KW-0805">Transcription regulation</keyword>
<dbReference type="PROSITE" id="PS50217">
    <property type="entry name" value="BZIP"/>
    <property type="match status" value="1"/>
</dbReference>
<evidence type="ECO:0000259" key="7">
    <source>
        <dbReference type="PROSITE" id="PS50217"/>
    </source>
</evidence>
<feature type="compositionally biased region" description="Low complexity" evidence="6">
    <location>
        <begin position="64"/>
        <end position="95"/>
    </location>
</feature>
<dbReference type="PANTHER" id="PTHR13044">
    <property type="entry name" value="ACTIVATING TRANSCRIPTION FACTOR ATF 4/5"/>
    <property type="match status" value="1"/>
</dbReference>
<evidence type="ECO:0000313" key="9">
    <source>
        <dbReference type="Proteomes" id="UP000016933"/>
    </source>
</evidence>
<dbReference type="PANTHER" id="PTHR13044:SF38">
    <property type="entry name" value="BZIP DOMAIN-CONTAINING PROTEIN"/>
    <property type="match status" value="1"/>
</dbReference>
<feature type="compositionally biased region" description="Basic and acidic residues" evidence="6">
    <location>
        <begin position="115"/>
        <end position="126"/>
    </location>
</feature>
<dbReference type="SMART" id="SM00338">
    <property type="entry name" value="BRLZ"/>
    <property type="match status" value="1"/>
</dbReference>
<dbReference type="STRING" id="675120.N1Q4N2"/>
<evidence type="ECO:0000256" key="5">
    <source>
        <dbReference type="ARBA" id="ARBA00023242"/>
    </source>
</evidence>
<name>N1Q4N2_DOTSN</name>
<comment type="subcellular location">
    <subcellularLocation>
        <location evidence="1">Nucleus</location>
    </subcellularLocation>
</comment>
<evidence type="ECO:0000256" key="1">
    <source>
        <dbReference type="ARBA" id="ARBA00004123"/>
    </source>
</evidence>
<dbReference type="AlphaFoldDB" id="N1Q4N2"/>
<proteinExistence type="predicted"/>
<dbReference type="eggNOG" id="ENOG502SG5D">
    <property type="taxonomic scope" value="Eukaryota"/>
</dbReference>
<evidence type="ECO:0000313" key="8">
    <source>
        <dbReference type="EMBL" id="EME49800.1"/>
    </source>
</evidence>
<dbReference type="GO" id="GO:0005634">
    <property type="term" value="C:nucleus"/>
    <property type="evidence" value="ECO:0007669"/>
    <property type="project" value="UniProtKB-SubCell"/>
</dbReference>
<dbReference type="SUPFAM" id="SSF57959">
    <property type="entry name" value="Leucine zipper domain"/>
    <property type="match status" value="1"/>
</dbReference>
<dbReference type="PROSITE" id="PS00036">
    <property type="entry name" value="BZIP_BASIC"/>
    <property type="match status" value="1"/>
</dbReference>
<reference evidence="8 9" key="2">
    <citation type="journal article" date="2012" name="PLoS Pathog.">
        <title>Diverse lifestyles and strategies of plant pathogenesis encoded in the genomes of eighteen Dothideomycetes fungi.</title>
        <authorList>
            <person name="Ohm R.A."/>
            <person name="Feau N."/>
            <person name="Henrissat B."/>
            <person name="Schoch C.L."/>
            <person name="Horwitz B.A."/>
            <person name="Barry K.W."/>
            <person name="Condon B.J."/>
            <person name="Copeland A.C."/>
            <person name="Dhillon B."/>
            <person name="Glaser F."/>
            <person name="Hesse C.N."/>
            <person name="Kosti I."/>
            <person name="LaButti K."/>
            <person name="Lindquist E.A."/>
            <person name="Lucas S."/>
            <person name="Salamov A.A."/>
            <person name="Bradshaw R.E."/>
            <person name="Ciuffetti L."/>
            <person name="Hamelin R.C."/>
            <person name="Kema G.H.J."/>
            <person name="Lawrence C."/>
            <person name="Scott J.A."/>
            <person name="Spatafora J.W."/>
            <person name="Turgeon B.G."/>
            <person name="de Wit P.J.G.M."/>
            <person name="Zhong S."/>
            <person name="Goodwin S.B."/>
            <person name="Grigoriev I.V."/>
        </authorList>
    </citation>
    <scope>NUCLEOTIDE SEQUENCE [LARGE SCALE GENOMIC DNA]</scope>
    <source>
        <strain evidence="9">NZE10 / CBS 128990</strain>
    </source>
</reference>
<evidence type="ECO:0000256" key="6">
    <source>
        <dbReference type="SAM" id="MobiDB-lite"/>
    </source>
</evidence>
<accession>N1Q4N2</accession>
<evidence type="ECO:0000256" key="4">
    <source>
        <dbReference type="ARBA" id="ARBA00023163"/>
    </source>
</evidence>